<feature type="non-terminal residue" evidence="13">
    <location>
        <position position="1"/>
    </location>
</feature>
<dbReference type="PANTHER" id="PTHR13313">
    <property type="entry name" value="CYTOCHROME C OXIDASE SUBUNIT VIIC"/>
    <property type="match status" value="1"/>
</dbReference>
<feature type="transmembrane region" description="Helical" evidence="12">
    <location>
        <begin position="49"/>
        <end position="69"/>
    </location>
</feature>
<evidence type="ECO:0000256" key="8">
    <source>
        <dbReference type="ARBA" id="ARBA00022989"/>
    </source>
</evidence>
<dbReference type="PANTHER" id="PTHR13313:SF0">
    <property type="entry name" value="CYTOCHROME C OXIDASE SUBUNIT 7C, MITOCHONDRIAL"/>
    <property type="match status" value="1"/>
</dbReference>
<dbReference type="GO" id="GO:0005743">
    <property type="term" value="C:mitochondrial inner membrane"/>
    <property type="evidence" value="ECO:0007669"/>
    <property type="project" value="UniProtKB-SubCell"/>
</dbReference>
<comment type="caution">
    <text evidence="13">The sequence shown here is derived from an EMBL/GenBank/DDBJ whole genome shotgun (WGS) entry which is preliminary data.</text>
</comment>
<evidence type="ECO:0000313" key="13">
    <source>
        <dbReference type="EMBL" id="KAK7469647.1"/>
    </source>
</evidence>
<keyword evidence="8 12" id="KW-1133">Transmembrane helix</keyword>
<sequence length="75" mass="8363">LALSRLLLTKASPAPRAFSTTPRALSQGWQQYGVVGSNLPFSIKNRYKVTLIFILFFGSGFNLPFIVVAHQLMKH</sequence>
<reference evidence="13 14" key="1">
    <citation type="journal article" date="2023" name="Sci. Data">
        <title>Genome assembly of the Korean intertidal mud-creeper Batillaria attramentaria.</title>
        <authorList>
            <person name="Patra A.K."/>
            <person name="Ho P.T."/>
            <person name="Jun S."/>
            <person name="Lee S.J."/>
            <person name="Kim Y."/>
            <person name="Won Y.J."/>
        </authorList>
    </citation>
    <scope>NUCLEOTIDE SEQUENCE [LARGE SCALE GENOMIC DNA]</scope>
    <source>
        <strain evidence="13">Wonlab-2016</strain>
    </source>
</reference>
<evidence type="ECO:0000256" key="7">
    <source>
        <dbReference type="ARBA" id="ARBA00022946"/>
    </source>
</evidence>
<dbReference type="Gene3D" id="4.10.49.10">
    <property type="entry name" value="Cytochrome c oxidase subunit VIIc"/>
    <property type="match status" value="1"/>
</dbReference>
<evidence type="ECO:0000256" key="2">
    <source>
        <dbReference type="ARBA" id="ARBA00004673"/>
    </source>
</evidence>
<evidence type="ECO:0000256" key="4">
    <source>
        <dbReference type="ARBA" id="ARBA00017004"/>
    </source>
</evidence>
<keyword evidence="7" id="KW-0809">Transit peptide</keyword>
<proteinExistence type="inferred from homology"/>
<organism evidence="13 14">
    <name type="scientific">Batillaria attramentaria</name>
    <dbReference type="NCBI Taxonomy" id="370345"/>
    <lineage>
        <taxon>Eukaryota</taxon>
        <taxon>Metazoa</taxon>
        <taxon>Spiralia</taxon>
        <taxon>Lophotrochozoa</taxon>
        <taxon>Mollusca</taxon>
        <taxon>Gastropoda</taxon>
        <taxon>Caenogastropoda</taxon>
        <taxon>Sorbeoconcha</taxon>
        <taxon>Cerithioidea</taxon>
        <taxon>Batillariidae</taxon>
        <taxon>Batillaria</taxon>
    </lineage>
</organism>
<dbReference type="EMBL" id="JACVVK020000509">
    <property type="protein sequence ID" value="KAK7469647.1"/>
    <property type="molecule type" value="Genomic_DNA"/>
</dbReference>
<accession>A0ABD0JBM8</accession>
<dbReference type="AlphaFoldDB" id="A0ABD0JBM8"/>
<comment type="similarity">
    <text evidence="3">Belongs to the cytochrome c oxidase VIIc family.</text>
</comment>
<evidence type="ECO:0000256" key="11">
    <source>
        <dbReference type="ARBA" id="ARBA00031140"/>
    </source>
</evidence>
<gene>
    <name evidence="13" type="ORF">BaRGS_00036317</name>
</gene>
<comment type="pathway">
    <text evidence="2">Energy metabolism; oxidative phosphorylation.</text>
</comment>
<evidence type="ECO:0000256" key="10">
    <source>
        <dbReference type="ARBA" id="ARBA00023136"/>
    </source>
</evidence>
<keyword evidence="6" id="KW-0999">Mitochondrion inner membrane</keyword>
<keyword evidence="5 12" id="KW-0812">Transmembrane</keyword>
<dbReference type="Proteomes" id="UP001519460">
    <property type="component" value="Unassembled WGS sequence"/>
</dbReference>
<evidence type="ECO:0000256" key="12">
    <source>
        <dbReference type="SAM" id="Phobius"/>
    </source>
</evidence>
<evidence type="ECO:0000256" key="3">
    <source>
        <dbReference type="ARBA" id="ARBA00010514"/>
    </source>
</evidence>
<comment type="subcellular location">
    <subcellularLocation>
        <location evidence="1">Mitochondrion inner membrane</location>
        <topology evidence="1">Single-pass membrane protein</topology>
    </subcellularLocation>
</comment>
<name>A0ABD0JBM8_9CAEN</name>
<keyword evidence="10 12" id="KW-0472">Membrane</keyword>
<evidence type="ECO:0000256" key="6">
    <source>
        <dbReference type="ARBA" id="ARBA00022792"/>
    </source>
</evidence>
<keyword evidence="14" id="KW-1185">Reference proteome</keyword>
<evidence type="ECO:0000256" key="9">
    <source>
        <dbReference type="ARBA" id="ARBA00023128"/>
    </source>
</evidence>
<dbReference type="Pfam" id="PF02935">
    <property type="entry name" value="COX7C"/>
    <property type="match status" value="1"/>
</dbReference>
<evidence type="ECO:0000256" key="1">
    <source>
        <dbReference type="ARBA" id="ARBA00004434"/>
    </source>
</evidence>
<dbReference type="GO" id="GO:0045277">
    <property type="term" value="C:respiratory chain complex IV"/>
    <property type="evidence" value="ECO:0007669"/>
    <property type="project" value="UniProtKB-ARBA"/>
</dbReference>
<keyword evidence="9" id="KW-0496">Mitochondrion</keyword>
<evidence type="ECO:0000256" key="5">
    <source>
        <dbReference type="ARBA" id="ARBA00022692"/>
    </source>
</evidence>
<dbReference type="InterPro" id="IPR036636">
    <property type="entry name" value="COX7C/Cox8_sf"/>
</dbReference>
<protein>
    <recommendedName>
        <fullName evidence="4">Cytochrome c oxidase subunit 7C, mitochondrial</fullName>
    </recommendedName>
    <alternativeName>
        <fullName evidence="11">Cytochrome c oxidase polypeptide VIIc</fullName>
    </alternativeName>
</protein>
<dbReference type="FunFam" id="4.10.49.10:FF:000001">
    <property type="entry name" value="Cytochrome c oxidase subunit 7C"/>
    <property type="match status" value="1"/>
</dbReference>
<dbReference type="InterPro" id="IPR004202">
    <property type="entry name" value="COX7C/Cox8"/>
</dbReference>
<dbReference type="SUPFAM" id="SSF81427">
    <property type="entry name" value="Mitochondrial cytochrome c oxidase subunit VIIc (aka VIIIa)"/>
    <property type="match status" value="1"/>
</dbReference>
<evidence type="ECO:0000313" key="14">
    <source>
        <dbReference type="Proteomes" id="UP001519460"/>
    </source>
</evidence>